<reference evidence="1 2" key="1">
    <citation type="journal article" date="2019" name="Appl. Microbiol. Biotechnol.">
        <title>Uncovering carbohydrate metabolism through a genotype-phenotype association study of 56 lactic acid bacteria genomes.</title>
        <authorList>
            <person name="Buron-Moles G."/>
            <person name="Chailyan A."/>
            <person name="Dolejs I."/>
            <person name="Forster J."/>
            <person name="Miks M.H."/>
        </authorList>
    </citation>
    <scope>NUCLEOTIDE SEQUENCE [LARGE SCALE GENOMIC DNA]</scope>
    <source>
        <strain evidence="1 2">ATCC 29644</strain>
    </source>
</reference>
<comment type="caution">
    <text evidence="1">The sequence shown here is derived from an EMBL/GenBank/DDBJ whole genome shotgun (WGS) entry which is preliminary data.</text>
</comment>
<dbReference type="NCBIfam" id="TIGR01509">
    <property type="entry name" value="HAD-SF-IA-v3"/>
    <property type="match status" value="1"/>
</dbReference>
<dbReference type="SFLD" id="SFLDG01135">
    <property type="entry name" value="C1.5.6:_HAD__Beta-PGM__Phospha"/>
    <property type="match status" value="1"/>
</dbReference>
<evidence type="ECO:0000313" key="2">
    <source>
        <dbReference type="Proteomes" id="UP000295257"/>
    </source>
</evidence>
<dbReference type="Gene3D" id="3.40.50.1000">
    <property type="entry name" value="HAD superfamily/HAD-like"/>
    <property type="match status" value="1"/>
</dbReference>
<dbReference type="AlphaFoldDB" id="A0A4R5NC83"/>
<dbReference type="RefSeq" id="WP_010019572.1">
    <property type="nucleotide sequence ID" value="NZ_PUFN01000024.1"/>
</dbReference>
<dbReference type="InterPro" id="IPR036412">
    <property type="entry name" value="HAD-like_sf"/>
</dbReference>
<dbReference type="InterPro" id="IPR023198">
    <property type="entry name" value="PGP-like_dom2"/>
</dbReference>
<dbReference type="EMBL" id="PUFN01000024">
    <property type="protein sequence ID" value="TDG70672.1"/>
    <property type="molecule type" value="Genomic_DNA"/>
</dbReference>
<dbReference type="NCBIfam" id="TIGR01549">
    <property type="entry name" value="HAD-SF-IA-v1"/>
    <property type="match status" value="1"/>
</dbReference>
<dbReference type="InterPro" id="IPR052550">
    <property type="entry name" value="Pyrimidine_5'-ntase_YjjG"/>
</dbReference>
<dbReference type="PANTHER" id="PTHR47478">
    <property type="match status" value="1"/>
</dbReference>
<dbReference type="OrthoDB" id="9802350at2"/>
<evidence type="ECO:0000313" key="1">
    <source>
        <dbReference type="EMBL" id="TDG70672.1"/>
    </source>
</evidence>
<name>A0A4R5NC83_9LACO</name>
<dbReference type="NCBIfam" id="TIGR02254">
    <property type="entry name" value="YjjG_YfnB"/>
    <property type="match status" value="1"/>
</dbReference>
<organism evidence="1 2">
    <name type="scientific">Companilactobacillus farciminis</name>
    <dbReference type="NCBI Taxonomy" id="1612"/>
    <lineage>
        <taxon>Bacteria</taxon>
        <taxon>Bacillati</taxon>
        <taxon>Bacillota</taxon>
        <taxon>Bacilli</taxon>
        <taxon>Lactobacillales</taxon>
        <taxon>Lactobacillaceae</taxon>
        <taxon>Companilactobacillus</taxon>
    </lineage>
</organism>
<gene>
    <name evidence="1" type="ORF">C5L30_001463</name>
</gene>
<accession>A0A4R5NC83</accession>
<dbReference type="SFLD" id="SFLDS00003">
    <property type="entry name" value="Haloacid_Dehalogenase"/>
    <property type="match status" value="1"/>
</dbReference>
<dbReference type="SFLD" id="SFLDG01129">
    <property type="entry name" value="C1.5:_HAD__Beta-PGM__Phosphata"/>
    <property type="match status" value="1"/>
</dbReference>
<dbReference type="PANTHER" id="PTHR47478:SF1">
    <property type="entry name" value="PYRIMIDINE 5'-NUCLEOTIDASE YJJG"/>
    <property type="match status" value="1"/>
</dbReference>
<proteinExistence type="predicted"/>
<sequence>MSYQFILFDLDDTILDTKTNAQNALRKMSGMTNFPFDDDQIQYWHKINDYLWKQLEKKQISHQDLMDNRFQRYFNHYDKKVDSPALNDHYLQLFNYEHALMPEAYETLEQLNKKHRIFAASNGTRSKQYSQTAGAKIDVFFEKMYLSENVGVDKPDTKFFQFIEKDLQASPEQILMIGDSLSSDISGAMNSKIDSVWFNQYSKTNQTNFKPTYQITELSELFDIIE</sequence>
<dbReference type="InterPro" id="IPR011951">
    <property type="entry name" value="HAD-SF_hydro_IA_YjjG/PynA"/>
</dbReference>
<dbReference type="SUPFAM" id="SSF56784">
    <property type="entry name" value="HAD-like"/>
    <property type="match status" value="1"/>
</dbReference>
<dbReference type="InterPro" id="IPR006439">
    <property type="entry name" value="HAD-SF_hydro_IA"/>
</dbReference>
<dbReference type="InterPro" id="IPR023214">
    <property type="entry name" value="HAD_sf"/>
</dbReference>
<dbReference type="Pfam" id="PF00702">
    <property type="entry name" value="Hydrolase"/>
    <property type="match status" value="1"/>
</dbReference>
<dbReference type="Proteomes" id="UP000295257">
    <property type="component" value="Unassembled WGS sequence"/>
</dbReference>
<dbReference type="Gene3D" id="1.10.150.240">
    <property type="entry name" value="Putative phosphatase, domain 2"/>
    <property type="match status" value="1"/>
</dbReference>
<protein>
    <recommendedName>
        <fullName evidence="3">HAD family hydrolase</fullName>
    </recommendedName>
</protein>
<evidence type="ECO:0008006" key="3">
    <source>
        <dbReference type="Google" id="ProtNLM"/>
    </source>
</evidence>
<keyword evidence="2" id="KW-1185">Reference proteome</keyword>
<dbReference type="GO" id="GO:0008253">
    <property type="term" value="F:5'-nucleotidase activity"/>
    <property type="evidence" value="ECO:0007669"/>
    <property type="project" value="InterPro"/>
</dbReference>